<reference evidence="16 17" key="1">
    <citation type="journal article" date="2011" name="Nature">
        <title>A high-resolution map of human evolutionary constraint using 29 mammals.</title>
        <authorList>
            <person name="Lindblad-Toh K."/>
            <person name="Garber M."/>
            <person name="Zuk O."/>
            <person name="Lin M.F."/>
            <person name="Parker B.J."/>
            <person name="Washietl S."/>
            <person name="Kheradpour P."/>
            <person name="Ernst J."/>
            <person name="Jordan G."/>
            <person name="Mauceli E."/>
            <person name="Ward L.D."/>
            <person name="Lowe C.B."/>
            <person name="Holloway A.K."/>
            <person name="Clamp M."/>
            <person name="Gnerre S."/>
            <person name="Alfoldi J."/>
            <person name="Beal K."/>
            <person name="Chang J."/>
            <person name="Clawson H."/>
            <person name="Cuff J."/>
            <person name="Di Palma F."/>
            <person name="Fitzgerald S."/>
            <person name="Flicek P."/>
            <person name="Guttman M."/>
            <person name="Hubisz M.J."/>
            <person name="Jaffe D.B."/>
            <person name="Jungreis I."/>
            <person name="Kent W.J."/>
            <person name="Kostka D."/>
            <person name="Lara M."/>
            <person name="Martins A.L."/>
            <person name="Massingham T."/>
            <person name="Moltke I."/>
            <person name="Raney B.J."/>
            <person name="Rasmussen M.D."/>
            <person name="Robinson J."/>
            <person name="Stark A."/>
            <person name="Vilella A.J."/>
            <person name="Wen J."/>
            <person name="Xie X."/>
            <person name="Zody M.C."/>
            <person name="Baldwin J."/>
            <person name="Bloom T."/>
            <person name="Chin C.W."/>
            <person name="Heiman D."/>
            <person name="Nicol R."/>
            <person name="Nusbaum C."/>
            <person name="Young S."/>
            <person name="Wilkinson J."/>
            <person name="Worley K.C."/>
            <person name="Kovar C.L."/>
            <person name="Muzny D.M."/>
            <person name="Gibbs R.A."/>
            <person name="Cree A."/>
            <person name="Dihn H.H."/>
            <person name="Fowler G."/>
            <person name="Jhangiani S."/>
            <person name="Joshi V."/>
            <person name="Lee S."/>
            <person name="Lewis L.R."/>
            <person name="Nazareth L.V."/>
            <person name="Okwuonu G."/>
            <person name="Santibanez J."/>
            <person name="Warren W.C."/>
            <person name="Mardis E.R."/>
            <person name="Weinstock G.M."/>
            <person name="Wilson R.K."/>
            <person name="Delehaunty K."/>
            <person name="Dooling D."/>
            <person name="Fronik C."/>
            <person name="Fulton L."/>
            <person name="Fulton B."/>
            <person name="Graves T."/>
            <person name="Minx P."/>
            <person name="Sodergren E."/>
            <person name="Birney E."/>
            <person name="Margulies E.H."/>
            <person name="Herrero J."/>
            <person name="Green E.D."/>
            <person name="Haussler D."/>
            <person name="Siepel A."/>
            <person name="Goldman N."/>
            <person name="Pollard K.S."/>
            <person name="Pedersen J.S."/>
            <person name="Lander E.S."/>
            <person name="Kellis M."/>
        </authorList>
    </citation>
    <scope>NUCLEOTIDE SEQUENCE [LARGE SCALE GENOMIC DNA]</scope>
</reference>
<keyword evidence="3 12" id="KW-0812">Transmembrane</keyword>
<evidence type="ECO:0000259" key="14">
    <source>
        <dbReference type="PROSITE" id="PS50188"/>
    </source>
</evidence>
<feature type="coiled-coil region" evidence="10">
    <location>
        <begin position="268"/>
        <end position="306"/>
    </location>
</feature>
<dbReference type="eggNOG" id="ENOG502QSRZ">
    <property type="taxonomic scope" value="Eukaryota"/>
</dbReference>
<dbReference type="OMA" id="EACTFPP"/>
<proteinExistence type="inferred from homology"/>
<name>G1PHM7_MYOLU</name>
<comment type="similarity">
    <text evidence="2">Belongs to the immunoglobulin superfamily. BTN/MOG family.</text>
</comment>
<dbReference type="FunFam" id="2.60.40.10:FF:000088">
    <property type="entry name" value="Butyrophilin subfamily 1 member A1"/>
    <property type="match status" value="1"/>
</dbReference>
<dbReference type="PROSITE" id="PS50835">
    <property type="entry name" value="IG_LIKE"/>
    <property type="match status" value="2"/>
</dbReference>
<feature type="chain" id="PRO_5003418529" description="Butyrophilin subfamily 3 member A3" evidence="13">
    <location>
        <begin position="30"/>
        <end position="554"/>
    </location>
</feature>
<dbReference type="Gene3D" id="2.60.40.10">
    <property type="entry name" value="Immunoglobulins"/>
    <property type="match status" value="2"/>
</dbReference>
<dbReference type="InterPro" id="IPR006574">
    <property type="entry name" value="PRY"/>
</dbReference>
<sequence length="554" mass="61679">PTMVRSLAFHLLHLTVCLPLVQLLTPCSAQVAVIGPPEPILAMVGEDAELLCYLSPKMSAETMELMWRRSGLKQVVRAYAHGMEETEIAEYRGRTSILRGDIAEGKAVLRIHKVRASDSGTYQCYFQDDDFLAKAQVELKVAALGSDLHVEMKGYEDGGIRVECTSAGWYPQPHVEWRGEGGESLPAMAAPGAADGEGLYAVTSSVILKGGSGKGVSCVVRNPLLSQEKTAMVSIAGPFFSSTKPWQAAFGVILVALLGLLAGLVMSWRQQQKRIRALSQEKERERAEKEAALVAKEHEREKLQEELRWRKQQYLEPGDRSQAYAEWKMALYQPADVILDPDTTHPNLFISEDQRSLNCTLERQRLPDNPKRFQDRYCVLGCESFTSGRHFWEVEVGDRKEWHLGVCREIVERKYYATITPENGFWTIVLLGGHEFQARTDPRSKLTVVNRLKRVGVFLDYERGEVSFYDAINGSHIFTFPQASFSGPLRPFFRIWSHEPTALTICPALRGVGSSLLPDPLPDPSLETPVASGSADGNADSQEEVMSLLLSAQP</sequence>
<accession>G1PHM7</accession>
<dbReference type="GO" id="GO:0009897">
    <property type="term" value="C:external side of plasma membrane"/>
    <property type="evidence" value="ECO:0007669"/>
    <property type="project" value="TreeGrafter"/>
</dbReference>
<evidence type="ECO:0000313" key="16">
    <source>
        <dbReference type="Ensembl" id="ENSMLUP00000010183.2"/>
    </source>
</evidence>
<evidence type="ECO:0000256" key="6">
    <source>
        <dbReference type="ARBA" id="ARBA00023136"/>
    </source>
</evidence>
<dbReference type="FunFam" id="2.60.40.10:FF:000208">
    <property type="entry name" value="Butyrophilin subfamily 1 member A1"/>
    <property type="match status" value="1"/>
</dbReference>
<evidence type="ECO:0000256" key="1">
    <source>
        <dbReference type="ARBA" id="ARBA00004479"/>
    </source>
</evidence>
<feature type="domain" description="B30.2/SPRY" evidence="14">
    <location>
        <begin position="317"/>
        <end position="512"/>
    </location>
</feature>
<reference evidence="16" key="2">
    <citation type="submission" date="2025-08" db="UniProtKB">
        <authorList>
            <consortium name="Ensembl"/>
        </authorList>
    </citation>
    <scope>IDENTIFICATION</scope>
</reference>
<keyword evidence="8" id="KW-0325">Glycoprotein</keyword>
<dbReference type="Pfam" id="PF22705">
    <property type="entry name" value="C2-set_3"/>
    <property type="match status" value="1"/>
</dbReference>
<feature type="signal peptide" evidence="13">
    <location>
        <begin position="1"/>
        <end position="29"/>
    </location>
</feature>
<dbReference type="CDD" id="cd05713">
    <property type="entry name" value="IgV_MOG_like"/>
    <property type="match status" value="1"/>
</dbReference>
<dbReference type="InterPro" id="IPR003879">
    <property type="entry name" value="Butyrophylin_SPRY"/>
</dbReference>
<dbReference type="Proteomes" id="UP000001074">
    <property type="component" value="Unassembled WGS sequence"/>
</dbReference>
<comment type="subcellular location">
    <subcellularLocation>
        <location evidence="1">Membrane</location>
        <topology evidence="1">Single-pass type I membrane protein</topology>
    </subcellularLocation>
</comment>
<dbReference type="AlphaFoldDB" id="G1PHM7"/>
<dbReference type="Pfam" id="PF07686">
    <property type="entry name" value="V-set"/>
    <property type="match status" value="1"/>
</dbReference>
<dbReference type="PANTHER" id="PTHR24100:SF56">
    <property type="entry name" value="BUTYROPHILIN SUBFAMILY 3 MEMBER A3"/>
    <property type="match status" value="1"/>
</dbReference>
<dbReference type="PANTHER" id="PTHR24100">
    <property type="entry name" value="BUTYROPHILIN"/>
    <property type="match status" value="1"/>
</dbReference>
<dbReference type="SUPFAM" id="SSF49899">
    <property type="entry name" value="Concanavalin A-like lectins/glucanases"/>
    <property type="match status" value="1"/>
</dbReference>
<dbReference type="InterPro" id="IPR007110">
    <property type="entry name" value="Ig-like_dom"/>
</dbReference>
<dbReference type="PROSITE" id="PS50188">
    <property type="entry name" value="B302_SPRY"/>
    <property type="match status" value="1"/>
</dbReference>
<dbReference type="InterPro" id="IPR001870">
    <property type="entry name" value="B30.2/SPRY"/>
</dbReference>
<protein>
    <recommendedName>
        <fullName evidence="18">Butyrophilin subfamily 3 member A3</fullName>
    </recommendedName>
</protein>
<dbReference type="InterPro" id="IPR013320">
    <property type="entry name" value="ConA-like_dom_sf"/>
</dbReference>
<evidence type="ECO:0000256" key="11">
    <source>
        <dbReference type="SAM" id="MobiDB-lite"/>
    </source>
</evidence>
<dbReference type="Pfam" id="PF13765">
    <property type="entry name" value="PRY"/>
    <property type="match status" value="1"/>
</dbReference>
<dbReference type="SMART" id="SM00409">
    <property type="entry name" value="IG"/>
    <property type="match status" value="1"/>
</dbReference>
<dbReference type="InterPro" id="IPR003599">
    <property type="entry name" value="Ig_sub"/>
</dbReference>
<evidence type="ECO:0000256" key="3">
    <source>
        <dbReference type="ARBA" id="ARBA00022692"/>
    </source>
</evidence>
<evidence type="ECO:0000256" key="4">
    <source>
        <dbReference type="ARBA" id="ARBA00022729"/>
    </source>
</evidence>
<dbReference type="InParanoid" id="G1PHM7"/>
<keyword evidence="10" id="KW-0175">Coiled coil</keyword>
<dbReference type="SMART" id="SM00589">
    <property type="entry name" value="PRY"/>
    <property type="match status" value="1"/>
</dbReference>
<keyword evidence="4 13" id="KW-0732">Signal</keyword>
<evidence type="ECO:0000256" key="9">
    <source>
        <dbReference type="ARBA" id="ARBA00023319"/>
    </source>
</evidence>
<dbReference type="GO" id="GO:0001817">
    <property type="term" value="P:regulation of cytokine production"/>
    <property type="evidence" value="ECO:0007669"/>
    <property type="project" value="TreeGrafter"/>
</dbReference>
<dbReference type="InterPro" id="IPR013783">
    <property type="entry name" value="Ig-like_fold"/>
</dbReference>
<dbReference type="FunFam" id="2.60.120.920:FF:000004">
    <property type="entry name" value="Butyrophilin subfamily 1 member A1"/>
    <property type="match status" value="1"/>
</dbReference>
<dbReference type="SMART" id="SM00406">
    <property type="entry name" value="IGv"/>
    <property type="match status" value="1"/>
</dbReference>
<keyword evidence="7" id="KW-1015">Disulfide bond</keyword>
<reference evidence="16" key="3">
    <citation type="submission" date="2025-09" db="UniProtKB">
        <authorList>
            <consortium name="Ensembl"/>
        </authorList>
    </citation>
    <scope>IDENTIFICATION</scope>
</reference>
<evidence type="ECO:0000256" key="10">
    <source>
        <dbReference type="SAM" id="Coils"/>
    </source>
</evidence>
<keyword evidence="5 12" id="KW-1133">Transmembrane helix</keyword>
<evidence type="ECO:0000313" key="17">
    <source>
        <dbReference type="Proteomes" id="UP000001074"/>
    </source>
</evidence>
<evidence type="ECO:0000256" key="8">
    <source>
        <dbReference type="ARBA" id="ARBA00023180"/>
    </source>
</evidence>
<dbReference type="InterPro" id="IPR003877">
    <property type="entry name" value="SPRY_dom"/>
</dbReference>
<keyword evidence="17" id="KW-1185">Reference proteome</keyword>
<dbReference type="Gene3D" id="2.60.120.920">
    <property type="match status" value="1"/>
</dbReference>
<evidence type="ECO:0008006" key="18">
    <source>
        <dbReference type="Google" id="ProtNLM"/>
    </source>
</evidence>
<dbReference type="GO" id="GO:0050852">
    <property type="term" value="P:T cell receptor signaling pathway"/>
    <property type="evidence" value="ECO:0007669"/>
    <property type="project" value="TreeGrafter"/>
</dbReference>
<dbReference type="InterPro" id="IPR053896">
    <property type="entry name" value="BTN3A2-like_Ig-C"/>
</dbReference>
<evidence type="ECO:0000256" key="2">
    <source>
        <dbReference type="ARBA" id="ARBA00007591"/>
    </source>
</evidence>
<keyword evidence="6 12" id="KW-0472">Membrane</keyword>
<dbReference type="Ensembl" id="ENSMLUT00000011172.2">
    <property type="protein sequence ID" value="ENSMLUP00000010183.2"/>
    <property type="gene ID" value="ENSMLUG00000011168.2"/>
</dbReference>
<dbReference type="InterPro" id="IPR036179">
    <property type="entry name" value="Ig-like_dom_sf"/>
</dbReference>
<dbReference type="STRING" id="59463.ENSMLUP00000010183"/>
<evidence type="ECO:0000259" key="15">
    <source>
        <dbReference type="PROSITE" id="PS50835"/>
    </source>
</evidence>
<keyword evidence="9" id="KW-0393">Immunoglobulin domain</keyword>
<feature type="domain" description="Ig-like" evidence="15">
    <location>
        <begin position="160"/>
        <end position="234"/>
    </location>
</feature>
<feature type="transmembrane region" description="Helical" evidence="12">
    <location>
        <begin position="246"/>
        <end position="266"/>
    </location>
</feature>
<dbReference type="EMBL" id="AAPE02054023">
    <property type="status" value="NOT_ANNOTATED_CDS"/>
    <property type="molecule type" value="Genomic_DNA"/>
</dbReference>
<dbReference type="HOGENOM" id="CLU_013137_22_0_1"/>
<feature type="region of interest" description="Disordered" evidence="11">
    <location>
        <begin position="520"/>
        <end position="554"/>
    </location>
</feature>
<evidence type="ECO:0000256" key="5">
    <source>
        <dbReference type="ARBA" id="ARBA00022989"/>
    </source>
</evidence>
<evidence type="ECO:0000256" key="7">
    <source>
        <dbReference type="ARBA" id="ARBA00023157"/>
    </source>
</evidence>
<dbReference type="SUPFAM" id="SSF48726">
    <property type="entry name" value="Immunoglobulin"/>
    <property type="match status" value="2"/>
</dbReference>
<dbReference type="GeneTree" id="ENSGT00940000163036"/>
<dbReference type="Pfam" id="PF00622">
    <property type="entry name" value="SPRY"/>
    <property type="match status" value="1"/>
</dbReference>
<dbReference type="InterPro" id="IPR043136">
    <property type="entry name" value="B30.2/SPRY_sf"/>
</dbReference>
<evidence type="ECO:0000256" key="12">
    <source>
        <dbReference type="SAM" id="Phobius"/>
    </source>
</evidence>
<dbReference type="PRINTS" id="PR01407">
    <property type="entry name" value="BUTYPHLNCDUF"/>
</dbReference>
<dbReference type="SMART" id="SM00449">
    <property type="entry name" value="SPRY"/>
    <property type="match status" value="1"/>
</dbReference>
<dbReference type="GO" id="GO:0005102">
    <property type="term" value="F:signaling receptor binding"/>
    <property type="evidence" value="ECO:0007669"/>
    <property type="project" value="TreeGrafter"/>
</dbReference>
<dbReference type="InterPro" id="IPR050504">
    <property type="entry name" value="IgSF_BTN/MOG"/>
</dbReference>
<evidence type="ECO:0000256" key="13">
    <source>
        <dbReference type="SAM" id="SignalP"/>
    </source>
</evidence>
<organism evidence="16 17">
    <name type="scientific">Myotis lucifugus</name>
    <name type="common">Little brown bat</name>
    <dbReference type="NCBI Taxonomy" id="59463"/>
    <lineage>
        <taxon>Eukaryota</taxon>
        <taxon>Metazoa</taxon>
        <taxon>Chordata</taxon>
        <taxon>Craniata</taxon>
        <taxon>Vertebrata</taxon>
        <taxon>Euteleostomi</taxon>
        <taxon>Mammalia</taxon>
        <taxon>Eutheria</taxon>
        <taxon>Laurasiatheria</taxon>
        <taxon>Chiroptera</taxon>
        <taxon>Yangochiroptera</taxon>
        <taxon>Vespertilionidae</taxon>
        <taxon>Myotis</taxon>
    </lineage>
</organism>
<dbReference type="InterPro" id="IPR013106">
    <property type="entry name" value="Ig_V-set"/>
</dbReference>
<feature type="domain" description="Ig-like" evidence="15">
    <location>
        <begin position="19"/>
        <end position="140"/>
    </location>
</feature>